<dbReference type="Proteomes" id="UP000572680">
    <property type="component" value="Unassembled WGS sequence"/>
</dbReference>
<proteinExistence type="predicted"/>
<sequence length="63" mass="7244">MSEYTEDLPDDAPEADLVEQRAALVDDEDEERAEWPRTVPFDADEADAAEQGREVELDEDDYR</sequence>
<comment type="caution">
    <text evidence="2">The sequence shown here is derived from an EMBL/GenBank/DDBJ whole genome shotgun (WGS) entry which is preliminary data.</text>
</comment>
<organism evidence="2 3">
    <name type="scientific">Actinomadura namibiensis</name>
    <dbReference type="NCBI Taxonomy" id="182080"/>
    <lineage>
        <taxon>Bacteria</taxon>
        <taxon>Bacillati</taxon>
        <taxon>Actinomycetota</taxon>
        <taxon>Actinomycetes</taxon>
        <taxon>Streptosporangiales</taxon>
        <taxon>Thermomonosporaceae</taxon>
        <taxon>Actinomadura</taxon>
    </lineage>
</organism>
<dbReference type="RefSeq" id="WP_067812601.1">
    <property type="nucleotide sequence ID" value="NZ_BAAALP010000006.1"/>
</dbReference>
<dbReference type="AlphaFoldDB" id="A0A7W3LIR7"/>
<keyword evidence="3" id="KW-1185">Reference proteome</keyword>
<name>A0A7W3LIR7_ACTNM</name>
<dbReference type="EMBL" id="JACJIA010000001">
    <property type="protein sequence ID" value="MBA8948804.1"/>
    <property type="molecule type" value="Genomic_DNA"/>
</dbReference>
<protein>
    <submittedName>
        <fullName evidence="2">Uncharacterized protein</fullName>
    </submittedName>
</protein>
<evidence type="ECO:0000313" key="3">
    <source>
        <dbReference type="Proteomes" id="UP000572680"/>
    </source>
</evidence>
<evidence type="ECO:0000256" key="1">
    <source>
        <dbReference type="SAM" id="MobiDB-lite"/>
    </source>
</evidence>
<feature type="region of interest" description="Disordered" evidence="1">
    <location>
        <begin position="24"/>
        <end position="63"/>
    </location>
</feature>
<reference evidence="2 3" key="1">
    <citation type="submission" date="2020-08" db="EMBL/GenBank/DDBJ databases">
        <title>Genomic Encyclopedia of Type Strains, Phase IV (KMG-IV): sequencing the most valuable type-strain genomes for metagenomic binning, comparative biology and taxonomic classification.</title>
        <authorList>
            <person name="Goeker M."/>
        </authorList>
    </citation>
    <scope>NUCLEOTIDE SEQUENCE [LARGE SCALE GENOMIC DNA]</scope>
    <source>
        <strain evidence="2 3">DSM 44197</strain>
    </source>
</reference>
<gene>
    <name evidence="2" type="ORF">HNR61_000402</name>
</gene>
<accession>A0A7W3LIR7</accession>
<evidence type="ECO:0000313" key="2">
    <source>
        <dbReference type="EMBL" id="MBA8948804.1"/>
    </source>
</evidence>